<feature type="coiled-coil region" evidence="1">
    <location>
        <begin position="323"/>
        <end position="404"/>
    </location>
</feature>
<comment type="caution">
    <text evidence="2">The sequence shown here is derived from an EMBL/GenBank/DDBJ whole genome shotgun (WGS) entry which is preliminary data.</text>
</comment>
<dbReference type="AlphaFoldDB" id="A0AAJ0BDQ6"/>
<evidence type="ECO:0008006" key="4">
    <source>
        <dbReference type="Google" id="ProtNLM"/>
    </source>
</evidence>
<evidence type="ECO:0000313" key="3">
    <source>
        <dbReference type="Proteomes" id="UP001239445"/>
    </source>
</evidence>
<accession>A0AAJ0BDQ6</accession>
<proteinExistence type="predicted"/>
<dbReference type="InterPro" id="IPR027417">
    <property type="entry name" value="P-loop_NTPase"/>
</dbReference>
<keyword evidence="3" id="KW-1185">Reference proteome</keyword>
<dbReference type="Gene3D" id="3.40.50.300">
    <property type="entry name" value="P-loop containing nucleotide triphosphate hydrolases"/>
    <property type="match status" value="1"/>
</dbReference>
<organism evidence="2 3">
    <name type="scientific">Echria macrotheca</name>
    <dbReference type="NCBI Taxonomy" id="438768"/>
    <lineage>
        <taxon>Eukaryota</taxon>
        <taxon>Fungi</taxon>
        <taxon>Dikarya</taxon>
        <taxon>Ascomycota</taxon>
        <taxon>Pezizomycotina</taxon>
        <taxon>Sordariomycetes</taxon>
        <taxon>Sordariomycetidae</taxon>
        <taxon>Sordariales</taxon>
        <taxon>Schizotheciaceae</taxon>
        <taxon>Echria</taxon>
    </lineage>
</organism>
<keyword evidence="1" id="KW-0175">Coiled coil</keyword>
<evidence type="ECO:0000313" key="2">
    <source>
        <dbReference type="EMBL" id="KAK1756395.1"/>
    </source>
</evidence>
<reference evidence="2" key="1">
    <citation type="submission" date="2023-06" db="EMBL/GenBank/DDBJ databases">
        <title>Genome-scale phylogeny and comparative genomics of the fungal order Sordariales.</title>
        <authorList>
            <consortium name="Lawrence Berkeley National Laboratory"/>
            <person name="Hensen N."/>
            <person name="Bonometti L."/>
            <person name="Westerberg I."/>
            <person name="Brannstrom I.O."/>
            <person name="Guillou S."/>
            <person name="Cros-Aarteil S."/>
            <person name="Calhoun S."/>
            <person name="Haridas S."/>
            <person name="Kuo A."/>
            <person name="Mondo S."/>
            <person name="Pangilinan J."/>
            <person name="Riley R."/>
            <person name="Labutti K."/>
            <person name="Andreopoulos B."/>
            <person name="Lipzen A."/>
            <person name="Chen C."/>
            <person name="Yanf M."/>
            <person name="Daum C."/>
            <person name="Ng V."/>
            <person name="Clum A."/>
            <person name="Steindorff A."/>
            <person name="Ohm R."/>
            <person name="Martin F."/>
            <person name="Silar P."/>
            <person name="Natvig D."/>
            <person name="Lalanne C."/>
            <person name="Gautier V."/>
            <person name="Ament-Velasquez S.L."/>
            <person name="Kruys A."/>
            <person name="Hutchinson M.I."/>
            <person name="Powell A.J."/>
            <person name="Barry K."/>
            <person name="Miller A.N."/>
            <person name="Grigoriev I.V."/>
            <person name="Debuchy R."/>
            <person name="Gladieux P."/>
            <person name="Thoren M.H."/>
            <person name="Johannesson H."/>
        </authorList>
    </citation>
    <scope>NUCLEOTIDE SEQUENCE</scope>
    <source>
        <strain evidence="2">PSN4</strain>
    </source>
</reference>
<name>A0AAJ0BDQ6_9PEZI</name>
<gene>
    <name evidence="2" type="ORF">QBC47DRAFT_379865</name>
</gene>
<feature type="coiled-coil region" evidence="1">
    <location>
        <begin position="451"/>
        <end position="482"/>
    </location>
</feature>
<protein>
    <recommendedName>
        <fullName evidence="4">G domain-containing protein</fullName>
    </recommendedName>
</protein>
<dbReference type="Proteomes" id="UP001239445">
    <property type="component" value="Unassembled WGS sequence"/>
</dbReference>
<evidence type="ECO:0000256" key="1">
    <source>
        <dbReference type="SAM" id="Coils"/>
    </source>
</evidence>
<dbReference type="EMBL" id="MU839832">
    <property type="protein sequence ID" value="KAK1756395.1"/>
    <property type="molecule type" value="Genomic_DNA"/>
</dbReference>
<dbReference type="SUPFAM" id="SSF52540">
    <property type="entry name" value="P-loop containing nucleoside triphosphate hydrolases"/>
    <property type="match status" value="1"/>
</dbReference>
<sequence>MDVARLFIRSRLTEAVELIPFLHIVLRFLPKTDLLTERTQPITMANQQVTDVYIAVVGVAGAGKNSLISACAGQTPETSVEAFPDTSFIYNENTRVHLIDIPGFTDADPDHDTTPEQERTLERINKLIADGKTISGIIFLHPITTEANTTLALRNIELFRSLCGPTAQAQSFAVLATSMWSQVDNPEDAARRESALVDDASASFFGRMHQDGSKVFRFSETKESALDMVSYLLAQRNVGGEALPTPPMTPQLKVAKPHYPVPHKAVSHKAVQTDVIPADDPFHQSILRAREAHMARLADMYAHMEAAARDHDTAMQGLFGAEVEALRRKIATAEEGQARLRQVIVETNQQKNNEISALRSEMAAARAAFNTDLEARDKTSREQTARLEAEHARALEEKEKAVRAEGDRRIQTLVDEMSAESDERVHKVRIEMEHEMVERVGAVRAEMDRLKVEHDQNMMALKTEIRNLMAREEKALERARTAELARKGDDAFVRQPLQAWAVARLWGVGQARTSNGFF</sequence>